<evidence type="ECO:0000313" key="2">
    <source>
        <dbReference type="Proteomes" id="UP001258017"/>
    </source>
</evidence>
<gene>
    <name evidence="1" type="ORF">KPH14_010852</name>
</gene>
<reference evidence="1" key="1">
    <citation type="submission" date="2021-08" db="EMBL/GenBank/DDBJ databases">
        <authorList>
            <person name="Misof B."/>
            <person name="Oliver O."/>
            <person name="Podsiadlowski L."/>
            <person name="Donath A."/>
            <person name="Peters R."/>
            <person name="Mayer C."/>
            <person name="Rust J."/>
            <person name="Gunkel S."/>
            <person name="Lesny P."/>
            <person name="Martin S."/>
            <person name="Oeyen J.P."/>
            <person name="Petersen M."/>
            <person name="Panagiotis P."/>
            <person name="Wilbrandt J."/>
            <person name="Tanja T."/>
        </authorList>
    </citation>
    <scope>NUCLEOTIDE SEQUENCE</scope>
    <source>
        <strain evidence="1">GBR_01_08_01A</strain>
        <tissue evidence="1">Thorax + abdomen</tissue>
    </source>
</reference>
<dbReference type="Proteomes" id="UP001258017">
    <property type="component" value="Unassembled WGS sequence"/>
</dbReference>
<organism evidence="1 2">
    <name type="scientific">Odynerus spinipes</name>
    <dbReference type="NCBI Taxonomy" id="1348599"/>
    <lineage>
        <taxon>Eukaryota</taxon>
        <taxon>Metazoa</taxon>
        <taxon>Ecdysozoa</taxon>
        <taxon>Arthropoda</taxon>
        <taxon>Hexapoda</taxon>
        <taxon>Insecta</taxon>
        <taxon>Pterygota</taxon>
        <taxon>Neoptera</taxon>
        <taxon>Endopterygota</taxon>
        <taxon>Hymenoptera</taxon>
        <taxon>Apocrita</taxon>
        <taxon>Aculeata</taxon>
        <taxon>Vespoidea</taxon>
        <taxon>Vespidae</taxon>
        <taxon>Eumeninae</taxon>
        <taxon>Odynerus</taxon>
    </lineage>
</organism>
<dbReference type="AlphaFoldDB" id="A0AAD9RH65"/>
<name>A0AAD9RH65_9HYME</name>
<evidence type="ECO:0000313" key="1">
    <source>
        <dbReference type="EMBL" id="KAK2579553.1"/>
    </source>
</evidence>
<dbReference type="EMBL" id="JAIFRP010000084">
    <property type="protein sequence ID" value="KAK2579553.1"/>
    <property type="molecule type" value="Genomic_DNA"/>
</dbReference>
<protein>
    <submittedName>
        <fullName evidence="1">Uncharacterized protein</fullName>
    </submittedName>
</protein>
<comment type="caution">
    <text evidence="1">The sequence shown here is derived from an EMBL/GenBank/DDBJ whole genome shotgun (WGS) entry which is preliminary data.</text>
</comment>
<reference evidence="1" key="2">
    <citation type="journal article" date="2023" name="Commun. Biol.">
        <title>Intrasexual cuticular hydrocarbon dimorphism in a wasp sheds light on hydrocarbon biosynthesis genes in Hymenoptera.</title>
        <authorList>
            <person name="Moris V.C."/>
            <person name="Podsiadlowski L."/>
            <person name="Martin S."/>
            <person name="Oeyen J.P."/>
            <person name="Donath A."/>
            <person name="Petersen M."/>
            <person name="Wilbrandt J."/>
            <person name="Misof B."/>
            <person name="Liedtke D."/>
            <person name="Thamm M."/>
            <person name="Scheiner R."/>
            <person name="Schmitt T."/>
            <person name="Niehuis O."/>
        </authorList>
    </citation>
    <scope>NUCLEOTIDE SEQUENCE</scope>
    <source>
        <strain evidence="1">GBR_01_08_01A</strain>
    </source>
</reference>
<sequence length="111" mass="13142">MNFILMRWEMSSSKDTSISRNGNNSKENERVVTDSVHERFRTIHVHCDTCNVDIVGNHVEIEKHFNDTHPSTTMCCYCKSKVYKYRHANSANFDSREPQEFIYHKCRNPKK</sequence>
<proteinExistence type="predicted"/>
<keyword evidence="2" id="KW-1185">Reference proteome</keyword>
<accession>A0AAD9RH65</accession>